<evidence type="ECO:0000313" key="4">
    <source>
        <dbReference type="EMBL" id="MEJ5943778.1"/>
    </source>
</evidence>
<gene>
    <name evidence="4" type="ORF">WDZ17_00530</name>
</gene>
<evidence type="ECO:0000313" key="5">
    <source>
        <dbReference type="Proteomes" id="UP001387100"/>
    </source>
</evidence>
<dbReference type="CDD" id="cd01949">
    <property type="entry name" value="GGDEF"/>
    <property type="match status" value="1"/>
</dbReference>
<sequence length="592" mass="61942">MPQTATSSDHAPPPHRPAAAGVPAPRRPADPVTAGAWLTAGDDPEVGALVRVAAAVAGTPFATVNLLDGRVQCQLGSSGFEGGRSPAAESMCAVRLAEGRTVHVPDARRDPDYSANAWVDGRRGRVRLYASVPLVPPGPEGGAAGAGPGGSPVGTLCVFDERPGEIGAEALARLEDLAVVLTALLERRREALVSGRLADEADEQRELAELVIGELASRSEEMEERSELIETVLATIDVGVVACGPDGRLTLFNRAAQRWHALDADPTVDPEQLAGRYDLFEADGVTPLAPERVPLRRALAEGSVEDVEIVIAPQGQPSRRVLSSGRAMARGDGGVLGAVVVMADVTADRAARRALTDAHRALTDAHRALAQRQDQLEREVSTRRAAQDQLGALNDELRRLLLVDGLTGLANRPSLDEHLERSWRAARRRGEPLSVLMVDVDHFKRFNDTHGHLAGDECLRRVAGLLAGAVERGGDLVARYGGEEFAVVLADTGAAGAAVVAERLVRAVREAGLEHGGLGPGGRVTVSVGAATWLSDGGRRPDAGVVPALAGLARPLPPSALLERADEALYAAKAAGRGRAVHADDLAPAVAT</sequence>
<dbReference type="PANTHER" id="PTHR45138">
    <property type="entry name" value="REGULATORY COMPONENTS OF SENSORY TRANSDUCTION SYSTEM"/>
    <property type="match status" value="1"/>
</dbReference>
<dbReference type="InterPro" id="IPR029787">
    <property type="entry name" value="Nucleotide_cyclase"/>
</dbReference>
<accession>A0ABU8RFI1</accession>
<dbReference type="InterPro" id="IPR035965">
    <property type="entry name" value="PAS-like_dom_sf"/>
</dbReference>
<keyword evidence="5" id="KW-1185">Reference proteome</keyword>
<dbReference type="GO" id="GO:0052621">
    <property type="term" value="F:diguanylate cyclase activity"/>
    <property type="evidence" value="ECO:0007669"/>
    <property type="project" value="UniProtKB-EC"/>
</dbReference>
<dbReference type="NCBIfam" id="TIGR00254">
    <property type="entry name" value="GGDEF"/>
    <property type="match status" value="1"/>
</dbReference>
<dbReference type="InterPro" id="IPR013656">
    <property type="entry name" value="PAS_4"/>
</dbReference>
<feature type="coiled-coil region" evidence="1">
    <location>
        <begin position="359"/>
        <end position="403"/>
    </location>
</feature>
<protein>
    <submittedName>
        <fullName evidence="4">Diguanylate cyclase</fullName>
        <ecNumber evidence="4">2.7.7.65</ecNumber>
    </submittedName>
</protein>
<dbReference type="SUPFAM" id="SSF55785">
    <property type="entry name" value="PYP-like sensor domain (PAS domain)"/>
    <property type="match status" value="1"/>
</dbReference>
<organism evidence="4 5">
    <name type="scientific">Pseudokineococcus basanitobsidens</name>
    <dbReference type="NCBI Taxonomy" id="1926649"/>
    <lineage>
        <taxon>Bacteria</taxon>
        <taxon>Bacillati</taxon>
        <taxon>Actinomycetota</taxon>
        <taxon>Actinomycetes</taxon>
        <taxon>Kineosporiales</taxon>
        <taxon>Kineosporiaceae</taxon>
        <taxon>Pseudokineococcus</taxon>
    </lineage>
</organism>
<dbReference type="Gene3D" id="3.30.450.20">
    <property type="entry name" value="PAS domain"/>
    <property type="match status" value="1"/>
</dbReference>
<dbReference type="InterPro" id="IPR000014">
    <property type="entry name" value="PAS"/>
</dbReference>
<keyword evidence="4" id="KW-0548">Nucleotidyltransferase</keyword>
<dbReference type="InterPro" id="IPR029016">
    <property type="entry name" value="GAF-like_dom_sf"/>
</dbReference>
<dbReference type="CDD" id="cd00130">
    <property type="entry name" value="PAS"/>
    <property type="match status" value="1"/>
</dbReference>
<dbReference type="PANTHER" id="PTHR45138:SF9">
    <property type="entry name" value="DIGUANYLATE CYCLASE DGCM-RELATED"/>
    <property type="match status" value="1"/>
</dbReference>
<dbReference type="Pfam" id="PF08448">
    <property type="entry name" value="PAS_4"/>
    <property type="match status" value="1"/>
</dbReference>
<proteinExistence type="predicted"/>
<feature type="region of interest" description="Disordered" evidence="2">
    <location>
        <begin position="1"/>
        <end position="34"/>
    </location>
</feature>
<keyword evidence="4" id="KW-0808">Transferase</keyword>
<evidence type="ECO:0000256" key="2">
    <source>
        <dbReference type="SAM" id="MobiDB-lite"/>
    </source>
</evidence>
<dbReference type="PROSITE" id="PS50887">
    <property type="entry name" value="GGDEF"/>
    <property type="match status" value="1"/>
</dbReference>
<dbReference type="RefSeq" id="WP_339573170.1">
    <property type="nucleotide sequence ID" value="NZ_JBBIAA010000001.1"/>
</dbReference>
<reference evidence="4 5" key="1">
    <citation type="journal article" date="2017" name="Int. J. Syst. Evol. Microbiol.">
        <title>Pseudokineococcus basanitobsidens sp. nov., isolated from volcanic rock.</title>
        <authorList>
            <person name="Lee D.W."/>
            <person name="Park M.Y."/>
            <person name="Kim J.J."/>
            <person name="Kim B.S."/>
        </authorList>
    </citation>
    <scope>NUCLEOTIDE SEQUENCE [LARGE SCALE GENOMIC DNA]</scope>
    <source>
        <strain evidence="4 5">DSM 103726</strain>
    </source>
</reference>
<dbReference type="EMBL" id="JBBIAA010000001">
    <property type="protein sequence ID" value="MEJ5943778.1"/>
    <property type="molecule type" value="Genomic_DNA"/>
</dbReference>
<dbReference type="Pfam" id="PF00990">
    <property type="entry name" value="GGDEF"/>
    <property type="match status" value="1"/>
</dbReference>
<keyword evidence="1" id="KW-0175">Coiled coil</keyword>
<name>A0ABU8RFI1_9ACTN</name>
<dbReference type="InterPro" id="IPR050469">
    <property type="entry name" value="Diguanylate_Cyclase"/>
</dbReference>
<evidence type="ECO:0000256" key="1">
    <source>
        <dbReference type="SAM" id="Coils"/>
    </source>
</evidence>
<dbReference type="SUPFAM" id="SSF55781">
    <property type="entry name" value="GAF domain-like"/>
    <property type="match status" value="1"/>
</dbReference>
<dbReference type="SMART" id="SM00267">
    <property type="entry name" value="GGDEF"/>
    <property type="match status" value="1"/>
</dbReference>
<dbReference type="Gene3D" id="3.30.450.40">
    <property type="match status" value="1"/>
</dbReference>
<dbReference type="Proteomes" id="UP001387100">
    <property type="component" value="Unassembled WGS sequence"/>
</dbReference>
<comment type="caution">
    <text evidence="4">The sequence shown here is derived from an EMBL/GenBank/DDBJ whole genome shotgun (WGS) entry which is preliminary data.</text>
</comment>
<dbReference type="InterPro" id="IPR000160">
    <property type="entry name" value="GGDEF_dom"/>
</dbReference>
<dbReference type="EC" id="2.7.7.65" evidence="4"/>
<dbReference type="InterPro" id="IPR043128">
    <property type="entry name" value="Rev_trsase/Diguanyl_cyclase"/>
</dbReference>
<dbReference type="Gene3D" id="3.30.70.270">
    <property type="match status" value="1"/>
</dbReference>
<evidence type="ECO:0000259" key="3">
    <source>
        <dbReference type="PROSITE" id="PS50887"/>
    </source>
</evidence>
<feature type="domain" description="GGDEF" evidence="3">
    <location>
        <begin position="431"/>
        <end position="585"/>
    </location>
</feature>
<dbReference type="SUPFAM" id="SSF55073">
    <property type="entry name" value="Nucleotide cyclase"/>
    <property type="match status" value="1"/>
</dbReference>